<feature type="region of interest" description="Disordered" evidence="1">
    <location>
        <begin position="52"/>
        <end position="90"/>
    </location>
</feature>
<gene>
    <name evidence="2" type="ORF">KXQ929_LOCUS4427</name>
</gene>
<feature type="region of interest" description="Disordered" evidence="1">
    <location>
        <begin position="1"/>
        <end position="21"/>
    </location>
</feature>
<reference evidence="2" key="1">
    <citation type="submission" date="2021-02" db="EMBL/GenBank/DDBJ databases">
        <authorList>
            <person name="Nowell W R."/>
        </authorList>
    </citation>
    <scope>NUCLEOTIDE SEQUENCE</scope>
</reference>
<evidence type="ECO:0000313" key="3">
    <source>
        <dbReference type="Proteomes" id="UP000663868"/>
    </source>
</evidence>
<dbReference type="AlphaFoldDB" id="A0A818M8K5"/>
<organism evidence="2 3">
    <name type="scientific">Adineta steineri</name>
    <dbReference type="NCBI Taxonomy" id="433720"/>
    <lineage>
        <taxon>Eukaryota</taxon>
        <taxon>Metazoa</taxon>
        <taxon>Spiralia</taxon>
        <taxon>Gnathifera</taxon>
        <taxon>Rotifera</taxon>
        <taxon>Eurotatoria</taxon>
        <taxon>Bdelloidea</taxon>
        <taxon>Adinetida</taxon>
        <taxon>Adinetidae</taxon>
        <taxon>Adineta</taxon>
    </lineage>
</organism>
<evidence type="ECO:0000313" key="2">
    <source>
        <dbReference type="EMBL" id="CAF3587061.1"/>
    </source>
</evidence>
<proteinExistence type="predicted"/>
<feature type="compositionally biased region" description="Low complexity" evidence="1">
    <location>
        <begin position="79"/>
        <end position="90"/>
    </location>
</feature>
<feature type="compositionally biased region" description="Polar residues" evidence="1">
    <location>
        <begin position="1"/>
        <end position="17"/>
    </location>
</feature>
<protein>
    <submittedName>
        <fullName evidence="2">Uncharacterized protein</fullName>
    </submittedName>
</protein>
<dbReference type="EMBL" id="CAJOBB010000152">
    <property type="protein sequence ID" value="CAF3587061.1"/>
    <property type="molecule type" value="Genomic_DNA"/>
</dbReference>
<comment type="caution">
    <text evidence="2">The sequence shown here is derived from an EMBL/GenBank/DDBJ whole genome shotgun (WGS) entry which is preliminary data.</text>
</comment>
<name>A0A818M8K5_9BILA</name>
<dbReference type="Proteomes" id="UP000663868">
    <property type="component" value="Unassembled WGS sequence"/>
</dbReference>
<evidence type="ECO:0000256" key="1">
    <source>
        <dbReference type="SAM" id="MobiDB-lite"/>
    </source>
</evidence>
<sequence length="126" mass="13604">MPLTTRLTQSRTQPSNHAQDRKISLEHENLMLVYEYHKDADGTSNFTRLHVSKRGALGPPPTQPTTTTAAAAGTGGGVNNQQQQQQHNPQANTVVINNDHGGVTIDISSTKNDNESFNIIITSSGN</sequence>
<accession>A0A818M8K5</accession>